<sequence>MMSLALEDDLPDLAPTRPIWLITLADLALLLVGFFVLLQASQQLDRAALARGLRAGFGVRDVGAPSAIPTPEPMAVSAGAMRGFEPGSAALPIAPDALIGWARDAARDDRVLLRVAGAVDGSPGDVDPVTGSGAVLAADRARAVASALLLAHAVPANRITIVAAARPGQRSVTVSTGYAGGRQ</sequence>
<reference evidence="2 3" key="1">
    <citation type="submission" date="2023-11" db="EMBL/GenBank/DDBJ databases">
        <title>MicrobeMod: A computational toolkit for identifying prokaryotic methylation and restriction-modification with nanopore sequencing.</title>
        <authorList>
            <person name="Crits-Christoph A."/>
            <person name="Kang S.C."/>
            <person name="Lee H."/>
            <person name="Ostrov N."/>
        </authorList>
    </citation>
    <scope>NUCLEOTIDE SEQUENCE [LARGE SCALE GENOMIC DNA]</scope>
    <source>
        <strain evidence="2 3">ATCC 14820</strain>
    </source>
</reference>
<evidence type="ECO:0000313" key="2">
    <source>
        <dbReference type="EMBL" id="MDX5983333.1"/>
    </source>
</evidence>
<dbReference type="Proteomes" id="UP001279660">
    <property type="component" value="Unassembled WGS sequence"/>
</dbReference>
<keyword evidence="2" id="KW-0969">Cilium</keyword>
<keyword evidence="1" id="KW-0812">Transmembrane</keyword>
<accession>A0ABU4PJS0</accession>
<comment type="caution">
    <text evidence="2">The sequence shown here is derived from an EMBL/GenBank/DDBJ whole genome shotgun (WGS) entry which is preliminary data.</text>
</comment>
<evidence type="ECO:0000313" key="3">
    <source>
        <dbReference type="Proteomes" id="UP001279660"/>
    </source>
</evidence>
<keyword evidence="3" id="KW-1185">Reference proteome</keyword>
<dbReference type="EMBL" id="JAWXXV010000001">
    <property type="protein sequence ID" value="MDX5983333.1"/>
    <property type="molecule type" value="Genomic_DNA"/>
</dbReference>
<keyword evidence="1" id="KW-1133">Transmembrane helix</keyword>
<organism evidence="2 3">
    <name type="scientific">Sphingomonas echinoides</name>
    <dbReference type="NCBI Taxonomy" id="59803"/>
    <lineage>
        <taxon>Bacteria</taxon>
        <taxon>Pseudomonadati</taxon>
        <taxon>Pseudomonadota</taxon>
        <taxon>Alphaproteobacteria</taxon>
        <taxon>Sphingomonadales</taxon>
        <taxon>Sphingomonadaceae</taxon>
        <taxon>Sphingomonas</taxon>
    </lineage>
</organism>
<proteinExistence type="predicted"/>
<keyword evidence="2" id="KW-0282">Flagellum</keyword>
<evidence type="ECO:0000256" key="1">
    <source>
        <dbReference type="SAM" id="Phobius"/>
    </source>
</evidence>
<protein>
    <submittedName>
        <fullName evidence="2">Flagellar motor protein MotB</fullName>
    </submittedName>
</protein>
<keyword evidence="1" id="KW-0472">Membrane</keyword>
<feature type="transmembrane region" description="Helical" evidence="1">
    <location>
        <begin position="20"/>
        <end position="38"/>
    </location>
</feature>
<name>A0ABU4PJS0_9SPHN</name>
<keyword evidence="2" id="KW-0966">Cell projection</keyword>
<gene>
    <name evidence="2" type="ORF">SIL82_03610</name>
</gene>
<dbReference type="RefSeq" id="WP_245535552.1">
    <property type="nucleotide sequence ID" value="NZ_JAWXXV010000001.1"/>
</dbReference>